<evidence type="ECO:0000259" key="3">
    <source>
        <dbReference type="PROSITE" id="PS50977"/>
    </source>
</evidence>
<organism evidence="4 5">
    <name type="scientific">Actinoplanes ianthinogenes</name>
    <dbReference type="NCBI Taxonomy" id="122358"/>
    <lineage>
        <taxon>Bacteria</taxon>
        <taxon>Bacillati</taxon>
        <taxon>Actinomycetota</taxon>
        <taxon>Actinomycetes</taxon>
        <taxon>Micromonosporales</taxon>
        <taxon>Micromonosporaceae</taxon>
        <taxon>Actinoplanes</taxon>
    </lineage>
</organism>
<name>A0ABM7M766_9ACTN</name>
<dbReference type="InterPro" id="IPR036271">
    <property type="entry name" value="Tet_transcr_reg_TetR-rel_C_sf"/>
</dbReference>
<accession>A0ABM7M766</accession>
<dbReference type="EMBL" id="AP023356">
    <property type="protein sequence ID" value="BCJ47507.1"/>
    <property type="molecule type" value="Genomic_DNA"/>
</dbReference>
<dbReference type="PROSITE" id="PS50977">
    <property type="entry name" value="HTH_TETR_2"/>
    <property type="match status" value="1"/>
</dbReference>
<gene>
    <name evidence="4" type="ORF">Aiant_81640</name>
</gene>
<dbReference type="Pfam" id="PF00440">
    <property type="entry name" value="TetR_N"/>
    <property type="match status" value="1"/>
</dbReference>
<dbReference type="SUPFAM" id="SSF48498">
    <property type="entry name" value="Tetracyclin repressor-like, C-terminal domain"/>
    <property type="match status" value="1"/>
</dbReference>
<evidence type="ECO:0000313" key="4">
    <source>
        <dbReference type="EMBL" id="BCJ47507.1"/>
    </source>
</evidence>
<keyword evidence="5" id="KW-1185">Reference proteome</keyword>
<dbReference type="InterPro" id="IPR001647">
    <property type="entry name" value="HTH_TetR"/>
</dbReference>
<feature type="domain" description="HTH tetR-type" evidence="3">
    <location>
        <begin position="14"/>
        <end position="74"/>
    </location>
</feature>
<dbReference type="Pfam" id="PF17939">
    <property type="entry name" value="TetR_C_30"/>
    <property type="match status" value="1"/>
</dbReference>
<dbReference type="InterPro" id="IPR041586">
    <property type="entry name" value="PsrA_TetR_C"/>
</dbReference>
<evidence type="ECO:0000313" key="5">
    <source>
        <dbReference type="Proteomes" id="UP000676967"/>
    </source>
</evidence>
<protein>
    <recommendedName>
        <fullName evidence="3">HTH tetR-type domain-containing protein</fullName>
    </recommendedName>
</protein>
<sequence>MTGKGRRRGPRTDLDVRAHLVSVAERMFGEQGLDLVSARAVAREAGVAPTALAYHFPAGKPALVRAVVDRRMDLVGEAMRVRLLALLERGGEVTPAELVEAVLMPTVDLLRSDPAGGLRWMRIIARLRLAEDPLWVEAVSGGPRLDEILIEVAARVLPGLDRAEVLTRVGIAVFSVFALLVGADQLVGAAPGAEALDDAFVAHLVRFAAAGIRG</sequence>
<dbReference type="InterPro" id="IPR009057">
    <property type="entry name" value="Homeodomain-like_sf"/>
</dbReference>
<reference evidence="4 5" key="1">
    <citation type="submission" date="2020-08" db="EMBL/GenBank/DDBJ databases">
        <title>Whole genome shotgun sequence of Actinoplanes ianthinogenes NBRC 13996.</title>
        <authorList>
            <person name="Komaki H."/>
            <person name="Tamura T."/>
        </authorList>
    </citation>
    <scope>NUCLEOTIDE SEQUENCE [LARGE SCALE GENOMIC DNA]</scope>
    <source>
        <strain evidence="4 5">NBRC 13996</strain>
    </source>
</reference>
<keyword evidence="1 2" id="KW-0238">DNA-binding</keyword>
<dbReference type="Gene3D" id="1.10.357.10">
    <property type="entry name" value="Tetracycline Repressor, domain 2"/>
    <property type="match status" value="1"/>
</dbReference>
<dbReference type="RefSeq" id="WP_229830017.1">
    <property type="nucleotide sequence ID" value="NZ_AP023356.1"/>
</dbReference>
<dbReference type="SUPFAM" id="SSF46689">
    <property type="entry name" value="Homeodomain-like"/>
    <property type="match status" value="1"/>
</dbReference>
<dbReference type="Proteomes" id="UP000676967">
    <property type="component" value="Chromosome"/>
</dbReference>
<evidence type="ECO:0000256" key="2">
    <source>
        <dbReference type="PROSITE-ProRule" id="PRU00335"/>
    </source>
</evidence>
<proteinExistence type="predicted"/>
<evidence type="ECO:0000256" key="1">
    <source>
        <dbReference type="ARBA" id="ARBA00023125"/>
    </source>
</evidence>
<feature type="DNA-binding region" description="H-T-H motif" evidence="2">
    <location>
        <begin position="37"/>
        <end position="56"/>
    </location>
</feature>